<accession>A0A2Z7CDP0</accession>
<protein>
    <submittedName>
        <fullName evidence="1">Uncharacterized protein</fullName>
    </submittedName>
</protein>
<name>A0A2Z7CDP0_9LAMI</name>
<sequence>MNQFFVYGSSDINILRIPFFLFRKDPLEEFDPQTQSPSLAPASVIVPTAYISHWLLLMASTSDSIFFLHLQTSTVRDATNSTYSLTSTLLQLILFCAPSGSATPTDPSVVSTAGLDSCLQQLIACS</sequence>
<dbReference type="AlphaFoldDB" id="A0A2Z7CDP0"/>
<reference evidence="1 2" key="1">
    <citation type="journal article" date="2015" name="Proc. Natl. Acad. Sci. U.S.A.">
        <title>The resurrection genome of Boea hygrometrica: A blueprint for survival of dehydration.</title>
        <authorList>
            <person name="Xiao L."/>
            <person name="Yang G."/>
            <person name="Zhang L."/>
            <person name="Yang X."/>
            <person name="Zhao S."/>
            <person name="Ji Z."/>
            <person name="Zhou Q."/>
            <person name="Hu M."/>
            <person name="Wang Y."/>
            <person name="Chen M."/>
            <person name="Xu Y."/>
            <person name="Jin H."/>
            <person name="Xiao X."/>
            <person name="Hu G."/>
            <person name="Bao F."/>
            <person name="Hu Y."/>
            <person name="Wan P."/>
            <person name="Li L."/>
            <person name="Deng X."/>
            <person name="Kuang T."/>
            <person name="Xiang C."/>
            <person name="Zhu J.K."/>
            <person name="Oliver M.J."/>
            <person name="He Y."/>
        </authorList>
    </citation>
    <scope>NUCLEOTIDE SEQUENCE [LARGE SCALE GENOMIC DNA]</scope>
    <source>
        <strain evidence="2">cv. XS01</strain>
    </source>
</reference>
<keyword evidence="2" id="KW-1185">Reference proteome</keyword>
<evidence type="ECO:0000313" key="1">
    <source>
        <dbReference type="EMBL" id="KZV42593.1"/>
    </source>
</evidence>
<organism evidence="1 2">
    <name type="scientific">Dorcoceras hygrometricum</name>
    <dbReference type="NCBI Taxonomy" id="472368"/>
    <lineage>
        <taxon>Eukaryota</taxon>
        <taxon>Viridiplantae</taxon>
        <taxon>Streptophyta</taxon>
        <taxon>Embryophyta</taxon>
        <taxon>Tracheophyta</taxon>
        <taxon>Spermatophyta</taxon>
        <taxon>Magnoliopsida</taxon>
        <taxon>eudicotyledons</taxon>
        <taxon>Gunneridae</taxon>
        <taxon>Pentapetalae</taxon>
        <taxon>asterids</taxon>
        <taxon>lamiids</taxon>
        <taxon>Lamiales</taxon>
        <taxon>Gesneriaceae</taxon>
        <taxon>Didymocarpoideae</taxon>
        <taxon>Trichosporeae</taxon>
        <taxon>Loxocarpinae</taxon>
        <taxon>Dorcoceras</taxon>
    </lineage>
</organism>
<proteinExistence type="predicted"/>
<gene>
    <name evidence="1" type="ORF">F511_28461</name>
</gene>
<dbReference type="Proteomes" id="UP000250235">
    <property type="component" value="Unassembled WGS sequence"/>
</dbReference>
<evidence type="ECO:0000313" key="2">
    <source>
        <dbReference type="Proteomes" id="UP000250235"/>
    </source>
</evidence>
<dbReference type="EMBL" id="KQ998988">
    <property type="protein sequence ID" value="KZV42593.1"/>
    <property type="molecule type" value="Genomic_DNA"/>
</dbReference>